<dbReference type="EMBL" id="CAJVPT010000270">
    <property type="protein sequence ID" value="CAG8441631.1"/>
    <property type="molecule type" value="Genomic_DNA"/>
</dbReference>
<proteinExistence type="predicted"/>
<protein>
    <submittedName>
        <fullName evidence="1">16883_t:CDS:1</fullName>
    </submittedName>
</protein>
<comment type="caution">
    <text evidence="1">The sequence shown here is derived from an EMBL/GenBank/DDBJ whole genome shotgun (WGS) entry which is preliminary data.</text>
</comment>
<dbReference type="Proteomes" id="UP000789525">
    <property type="component" value="Unassembled WGS sequence"/>
</dbReference>
<keyword evidence="2" id="KW-1185">Reference proteome</keyword>
<evidence type="ECO:0000313" key="2">
    <source>
        <dbReference type="Proteomes" id="UP000789525"/>
    </source>
</evidence>
<gene>
    <name evidence="1" type="ORF">ACOLOM_LOCUS264</name>
</gene>
<name>A0ACA9JY23_9GLOM</name>
<organism evidence="1 2">
    <name type="scientific">Acaulospora colombiana</name>
    <dbReference type="NCBI Taxonomy" id="27376"/>
    <lineage>
        <taxon>Eukaryota</taxon>
        <taxon>Fungi</taxon>
        <taxon>Fungi incertae sedis</taxon>
        <taxon>Mucoromycota</taxon>
        <taxon>Glomeromycotina</taxon>
        <taxon>Glomeromycetes</taxon>
        <taxon>Diversisporales</taxon>
        <taxon>Acaulosporaceae</taxon>
        <taxon>Acaulospora</taxon>
    </lineage>
</organism>
<evidence type="ECO:0000313" key="1">
    <source>
        <dbReference type="EMBL" id="CAG8441631.1"/>
    </source>
</evidence>
<reference evidence="1" key="1">
    <citation type="submission" date="2021-06" db="EMBL/GenBank/DDBJ databases">
        <authorList>
            <person name="Kallberg Y."/>
            <person name="Tangrot J."/>
            <person name="Rosling A."/>
        </authorList>
    </citation>
    <scope>NUCLEOTIDE SEQUENCE</scope>
    <source>
        <strain evidence="1">CL356</strain>
    </source>
</reference>
<sequence length="389" mass="43832">MISMLSWAGLDYDEGKLVKIVTVILQTKLFTSLFRQGPGKNTHYGSSYQSERTEIYKDHVNKLLKEGNAYRCFCTPERLQRVRALAQKAGKGVAYDRHCLYLSQGEIDENLSQGTPFTIRLKTPDGIITVKDLIYGNVEFNEKYIDDAILMKSDGYPTYHLANVIDDHLMGITHVLRGEEWLPSTPKHILLYRTLGWNVPEFAHLPLLLNPDKSKLSKRSGDVKVEDFMVGFIRQKGYLPEALINFVSLLGWSPPDSGSDIFTLDELISENINDIPEFCEYFFVDPDYQSSESTEARSKISNDSLMATITLEQIKAIGEKEFEESKIKEAIQNIATGSGIKRSQVMTILRYIFTGIKVGAGITGTIQVIGKKTSLRRISKVLESLNVKA</sequence>
<accession>A0ACA9JY23</accession>